<dbReference type="CDD" id="cd00229">
    <property type="entry name" value="SGNH_hydrolase"/>
    <property type="match status" value="1"/>
</dbReference>
<evidence type="ECO:0000313" key="2">
    <source>
        <dbReference type="EMBL" id="KAJ8044007.1"/>
    </source>
</evidence>
<dbReference type="SUPFAM" id="SSF52266">
    <property type="entry name" value="SGNH hydrolase"/>
    <property type="match status" value="1"/>
</dbReference>
<reference evidence="2" key="1">
    <citation type="submission" date="2021-10" db="EMBL/GenBank/DDBJ databases">
        <title>Tropical sea cucumber genome reveals ecological adaptation and Cuvierian tubules defense mechanism.</title>
        <authorList>
            <person name="Chen T."/>
        </authorList>
    </citation>
    <scope>NUCLEOTIDE SEQUENCE</scope>
    <source>
        <strain evidence="2">Nanhai2018</strain>
        <tissue evidence="2">Muscle</tissue>
    </source>
</reference>
<dbReference type="AlphaFoldDB" id="A0A9Q1HC95"/>
<evidence type="ECO:0008006" key="4">
    <source>
        <dbReference type="Google" id="ProtNLM"/>
    </source>
</evidence>
<keyword evidence="3" id="KW-1185">Reference proteome</keyword>
<organism evidence="2 3">
    <name type="scientific">Holothuria leucospilota</name>
    <name type="common">Black long sea cucumber</name>
    <name type="synonym">Mertensiothuria leucospilota</name>
    <dbReference type="NCBI Taxonomy" id="206669"/>
    <lineage>
        <taxon>Eukaryota</taxon>
        <taxon>Metazoa</taxon>
        <taxon>Echinodermata</taxon>
        <taxon>Eleutherozoa</taxon>
        <taxon>Echinozoa</taxon>
        <taxon>Holothuroidea</taxon>
        <taxon>Aspidochirotacea</taxon>
        <taxon>Aspidochirotida</taxon>
        <taxon>Holothuriidae</taxon>
        <taxon>Holothuria</taxon>
    </lineage>
</organism>
<accession>A0A9Q1HC95</accession>
<comment type="caution">
    <text evidence="2">The sequence shown here is derived from an EMBL/GenBank/DDBJ whole genome shotgun (WGS) entry which is preliminary data.</text>
</comment>
<dbReference type="OrthoDB" id="10172666at2759"/>
<feature type="compositionally biased region" description="Low complexity" evidence="1">
    <location>
        <begin position="310"/>
        <end position="324"/>
    </location>
</feature>
<evidence type="ECO:0000256" key="1">
    <source>
        <dbReference type="SAM" id="MobiDB-lite"/>
    </source>
</evidence>
<proteinExistence type="predicted"/>
<gene>
    <name evidence="2" type="ORF">HOLleu_11342</name>
</gene>
<name>A0A9Q1HC95_HOLLE</name>
<sequence length="547" mass="60599">MENGSSAAGDLLSGSFEGFTDDSILGTKNSLWTIMKNKYSFTVKLLSEAVLHNIESYCEQSIECTRSGVNGDIYRFRNGDSSFTTVTLYRTSMTMHVQGEGQRKWLINCFSAICDHFYNNSSSSRPSRSTISNSSSIHVESQLSFFSPHPSCTSTPLRCTTTTSSGTQSTALTCDAFTQTDCSSTSASASVQTVATTTLVQSAFAQTNTPTIRSTNTQTVIDGPKISSAIITVREMKNTSVTCAEAKHGPDHIQTSIPMQLNINNTHPPTRRGPHMVEYGVPISNSFTNLRDEFVATDDHDVDNDNDFISTMPPSKPPKTTKMSRPSESNDVFPDHLCSVSTPSDVPPKLPDTPSIFVQRRPFAVIVGDSIPRYLVGRRLSRRYRVVNHCIPGMTLQKLITFMPILIRDDNPSIVIVHCGTNNVLTHSTQKMLDLFSQLDYNIKALVPGVQVAFSGLVGNRICPQTDILICHINACIQRFCEDHNSSFIDNCNIPLSYLSRDGIHLNRWGIKQLAMNFISYLRFRPILEDQLGNFQMESHPNSVRTC</sequence>
<evidence type="ECO:0000313" key="3">
    <source>
        <dbReference type="Proteomes" id="UP001152320"/>
    </source>
</evidence>
<dbReference type="Proteomes" id="UP001152320">
    <property type="component" value="Chromosome 4"/>
</dbReference>
<feature type="region of interest" description="Disordered" evidence="1">
    <location>
        <begin position="301"/>
        <end position="329"/>
    </location>
</feature>
<dbReference type="Gene3D" id="3.40.50.12700">
    <property type="match status" value="1"/>
</dbReference>
<protein>
    <recommendedName>
        <fullName evidence="4">SGNH hydrolase-type esterase domain-containing protein</fullName>
    </recommendedName>
</protein>
<dbReference type="Gene3D" id="3.40.50.12690">
    <property type="match status" value="1"/>
</dbReference>
<dbReference type="EMBL" id="JAIZAY010000004">
    <property type="protein sequence ID" value="KAJ8044007.1"/>
    <property type="molecule type" value="Genomic_DNA"/>
</dbReference>